<protein>
    <recommendedName>
        <fullName evidence="2">protein-tyrosine-phosphatase</fullName>
        <ecNumber evidence="2">3.1.3.48</ecNumber>
    </recommendedName>
</protein>
<dbReference type="PANTHER" id="PTHR19134:SF449">
    <property type="entry name" value="TYROSINE-PROTEIN PHOSPHATASE 1"/>
    <property type="match status" value="1"/>
</dbReference>
<dbReference type="Gene3D" id="3.90.190.10">
    <property type="entry name" value="Protein tyrosine phosphatase superfamily"/>
    <property type="match status" value="1"/>
</dbReference>
<keyword evidence="4" id="KW-0378">Hydrolase</keyword>
<keyword evidence="6" id="KW-0843">Virulence</keyword>
<dbReference type="SUPFAM" id="SSF52799">
    <property type="entry name" value="(Phosphotyrosine protein) phosphatases II"/>
    <property type="match status" value="1"/>
</dbReference>
<dbReference type="PRINTS" id="PR00700">
    <property type="entry name" value="PRTYPHPHTASE"/>
</dbReference>
<dbReference type="SMART" id="SM00194">
    <property type="entry name" value="PTPc"/>
    <property type="match status" value="1"/>
</dbReference>
<dbReference type="InterPro" id="IPR050348">
    <property type="entry name" value="Protein-Tyr_Phosphatase"/>
</dbReference>
<dbReference type="AlphaFoldDB" id="A0A1B9QFT1"/>
<dbReference type="RefSeq" id="WP_017090292.1">
    <property type="nucleotide sequence ID" value="NZ_JAAHTI010000001.1"/>
</dbReference>
<gene>
    <name evidence="9" type="ORF">BCV38_18515</name>
</gene>
<evidence type="ECO:0000256" key="6">
    <source>
        <dbReference type="ARBA" id="ARBA00023026"/>
    </source>
</evidence>
<comment type="subcellular location">
    <subcellularLocation>
        <location evidence="1">Secreted</location>
    </subcellularLocation>
</comment>
<evidence type="ECO:0000313" key="9">
    <source>
        <dbReference type="EMBL" id="PME31133.1"/>
    </source>
</evidence>
<dbReference type="EC" id="3.1.3.48" evidence="2"/>
<dbReference type="InterPro" id="IPR016130">
    <property type="entry name" value="Tyr_Pase_AS"/>
</dbReference>
<evidence type="ECO:0000256" key="3">
    <source>
        <dbReference type="ARBA" id="ARBA00022525"/>
    </source>
</evidence>
<reference evidence="9 10" key="1">
    <citation type="journal article" date="2018" name="Nature">
        <title>A major lineage of non-tailed dsDNA viruses as unrecognized killers of marine bacteria.</title>
        <authorList>
            <person name="Kauffman K.M."/>
            <person name="Hussain F.A."/>
            <person name="Yang J."/>
            <person name="Arevalo P."/>
            <person name="Brown J.M."/>
            <person name="Chang W.K."/>
            <person name="VanInsberghe D."/>
            <person name="Elsherbini J."/>
            <person name="Sharma R.S."/>
            <person name="Cutler M.B."/>
            <person name="Kelly L."/>
            <person name="Polz M.F."/>
        </authorList>
    </citation>
    <scope>NUCLEOTIDE SEQUENCE [LARGE SCALE GENOMIC DNA]</scope>
    <source>
        <strain evidence="9 10">10N.286.55.E1</strain>
    </source>
</reference>
<keyword evidence="5" id="KW-0904">Protein phosphatase</keyword>
<comment type="caution">
    <text evidence="9">The sequence shown here is derived from an EMBL/GenBank/DDBJ whole genome shotgun (WGS) entry which is preliminary data.</text>
</comment>
<dbReference type="GeneID" id="69648688"/>
<evidence type="ECO:0000259" key="8">
    <source>
        <dbReference type="PROSITE" id="PS50056"/>
    </source>
</evidence>
<accession>A0A1B9QFT1</accession>
<evidence type="ECO:0000256" key="2">
    <source>
        <dbReference type="ARBA" id="ARBA00013064"/>
    </source>
</evidence>
<evidence type="ECO:0000259" key="7">
    <source>
        <dbReference type="PROSITE" id="PS50055"/>
    </source>
</evidence>
<evidence type="ECO:0000313" key="10">
    <source>
        <dbReference type="Proteomes" id="UP000239763"/>
    </source>
</evidence>
<dbReference type="InterPro" id="IPR029021">
    <property type="entry name" value="Prot-tyrosine_phosphatase-like"/>
</dbReference>
<name>A0A1B9QFT1_9VIBR</name>
<evidence type="ECO:0000256" key="1">
    <source>
        <dbReference type="ARBA" id="ARBA00004613"/>
    </source>
</evidence>
<proteinExistence type="predicted"/>
<dbReference type="Pfam" id="PF00102">
    <property type="entry name" value="Y_phosphatase"/>
    <property type="match status" value="1"/>
</dbReference>
<dbReference type="PRINTS" id="PR01371">
    <property type="entry name" value="BACYPHPHTASE"/>
</dbReference>
<organism evidence="9 10">
    <name type="scientific">Vibrio lentus</name>
    <dbReference type="NCBI Taxonomy" id="136468"/>
    <lineage>
        <taxon>Bacteria</taxon>
        <taxon>Pseudomonadati</taxon>
        <taxon>Pseudomonadota</taxon>
        <taxon>Gammaproteobacteria</taxon>
        <taxon>Vibrionales</taxon>
        <taxon>Vibrionaceae</taxon>
        <taxon>Vibrio</taxon>
    </lineage>
</organism>
<dbReference type="PROSITE" id="PS00383">
    <property type="entry name" value="TYR_PHOSPHATASE_1"/>
    <property type="match status" value="1"/>
</dbReference>
<dbReference type="Proteomes" id="UP000239763">
    <property type="component" value="Unassembled WGS sequence"/>
</dbReference>
<dbReference type="PROSITE" id="PS50055">
    <property type="entry name" value="TYR_PHOSPHATASE_PTP"/>
    <property type="match status" value="1"/>
</dbReference>
<dbReference type="InterPro" id="IPR003595">
    <property type="entry name" value="Tyr_Pase_cat"/>
</dbReference>
<keyword evidence="10" id="KW-1185">Reference proteome</keyword>
<evidence type="ECO:0000256" key="5">
    <source>
        <dbReference type="ARBA" id="ARBA00022912"/>
    </source>
</evidence>
<dbReference type="InterPro" id="IPR000242">
    <property type="entry name" value="PTP_cat"/>
</dbReference>
<dbReference type="InterPro" id="IPR000387">
    <property type="entry name" value="Tyr_Pase_dom"/>
</dbReference>
<dbReference type="EMBL" id="MCSB01000007">
    <property type="protein sequence ID" value="PME31133.1"/>
    <property type="molecule type" value="Genomic_DNA"/>
</dbReference>
<evidence type="ECO:0000256" key="4">
    <source>
        <dbReference type="ARBA" id="ARBA00022801"/>
    </source>
</evidence>
<dbReference type="GO" id="GO:0005576">
    <property type="term" value="C:extracellular region"/>
    <property type="evidence" value="ECO:0007669"/>
    <property type="project" value="UniProtKB-SubCell"/>
</dbReference>
<sequence length="270" mass="30451">MRVRISGSSSDTAELLMGIKGAARRIRFDSRRDRFNIPHSLKTSIRRDLNANYIKVNGENIAIATQYPYHHQLEAHLQLLVDNRTPVLVVLASNKDIVEDQMPDYFSVSGIYGAITVTSTLTGKVDLTDSIEAKTYNLDIDGYQTNLTVPVIHVHNWPDHHTITPANTEKLIIMIESVLLERRSFYTKRKSRAVDDPDKLLPIVHCRAGVGRTGQTIAAMAMRKHPKLSLASITKDLRVSRNDYMIQTTIQMETLVQIGLETKNKDFGVE</sequence>
<dbReference type="SMART" id="SM00404">
    <property type="entry name" value="PTPc_motif"/>
    <property type="match status" value="1"/>
</dbReference>
<keyword evidence="3" id="KW-0964">Secreted</keyword>
<feature type="domain" description="Tyrosine-protein phosphatase" evidence="7">
    <location>
        <begin position="28"/>
        <end position="262"/>
    </location>
</feature>
<feature type="domain" description="Tyrosine specific protein phosphatases" evidence="8">
    <location>
        <begin position="169"/>
        <end position="252"/>
    </location>
</feature>
<dbReference type="PANTHER" id="PTHR19134">
    <property type="entry name" value="RECEPTOR-TYPE TYROSINE-PROTEIN PHOSPHATASE"/>
    <property type="match status" value="1"/>
</dbReference>
<dbReference type="InterPro" id="IPR003546">
    <property type="entry name" value="Tyr_Pase_SptP/YopH"/>
</dbReference>
<dbReference type="GO" id="GO:0004725">
    <property type="term" value="F:protein tyrosine phosphatase activity"/>
    <property type="evidence" value="ECO:0007669"/>
    <property type="project" value="UniProtKB-EC"/>
</dbReference>
<dbReference type="PROSITE" id="PS50056">
    <property type="entry name" value="TYR_PHOSPHATASE_2"/>
    <property type="match status" value="1"/>
</dbReference>